<feature type="region of interest" description="Disordered" evidence="2">
    <location>
        <begin position="280"/>
        <end position="301"/>
    </location>
</feature>
<evidence type="ECO:0000256" key="1">
    <source>
        <dbReference type="ARBA" id="ARBA00006525"/>
    </source>
</evidence>
<comment type="similarity">
    <text evidence="1">Belongs to the DprA/Smf family.</text>
</comment>
<feature type="domain" description="Smf/DprA SLOG" evidence="3">
    <location>
        <begin position="75"/>
        <end position="281"/>
    </location>
</feature>
<dbReference type="GO" id="GO:0009294">
    <property type="term" value="P:DNA-mediated transformation"/>
    <property type="evidence" value="ECO:0007669"/>
    <property type="project" value="InterPro"/>
</dbReference>
<evidence type="ECO:0000313" key="5">
    <source>
        <dbReference type="EMBL" id="BEQ13392.1"/>
    </source>
</evidence>
<evidence type="ECO:0000259" key="4">
    <source>
        <dbReference type="Pfam" id="PF17782"/>
    </source>
</evidence>
<dbReference type="EMBL" id="AP028679">
    <property type="protein sequence ID" value="BEQ13392.1"/>
    <property type="molecule type" value="Genomic_DNA"/>
</dbReference>
<reference evidence="6" key="1">
    <citation type="journal article" date="2023" name="Arch. Microbiol.">
        <title>Desulfoferula mesophilus gen. nov. sp. nov., a mesophilic sulfate-reducing bacterium isolated from a brackish lake sediment.</title>
        <authorList>
            <person name="Watanabe T."/>
            <person name="Yabe T."/>
            <person name="Tsuji J.M."/>
            <person name="Fukui M."/>
        </authorList>
    </citation>
    <scope>NUCLEOTIDE SEQUENCE [LARGE SCALE GENOMIC DNA]</scope>
    <source>
        <strain evidence="6">12FAK</strain>
    </source>
</reference>
<dbReference type="SUPFAM" id="SSF102405">
    <property type="entry name" value="MCP/YpsA-like"/>
    <property type="match status" value="1"/>
</dbReference>
<dbReference type="PANTHER" id="PTHR43022:SF1">
    <property type="entry name" value="PROTEIN SMF"/>
    <property type="match status" value="1"/>
</dbReference>
<feature type="domain" description="DprA winged helix" evidence="4">
    <location>
        <begin position="294"/>
        <end position="353"/>
    </location>
</feature>
<evidence type="ECO:0000313" key="6">
    <source>
        <dbReference type="Proteomes" id="UP001366166"/>
    </source>
</evidence>
<dbReference type="PANTHER" id="PTHR43022">
    <property type="entry name" value="PROTEIN SMF"/>
    <property type="match status" value="1"/>
</dbReference>
<dbReference type="NCBIfam" id="TIGR00732">
    <property type="entry name" value="dprA"/>
    <property type="match status" value="1"/>
</dbReference>
<keyword evidence="6" id="KW-1185">Reference proteome</keyword>
<dbReference type="KEGG" id="dmp:FAK_04580"/>
<dbReference type="Gene3D" id="3.40.50.450">
    <property type="match status" value="1"/>
</dbReference>
<gene>
    <name evidence="5" type="primary">dprA</name>
    <name evidence="5" type="ORF">FAK_04580</name>
</gene>
<protein>
    <submittedName>
        <fullName evidence="5">DNA polymerase</fullName>
    </submittedName>
</protein>
<dbReference type="InterPro" id="IPR036388">
    <property type="entry name" value="WH-like_DNA-bd_sf"/>
</dbReference>
<dbReference type="InterPro" id="IPR041614">
    <property type="entry name" value="DprA_WH"/>
</dbReference>
<evidence type="ECO:0000259" key="3">
    <source>
        <dbReference type="Pfam" id="PF02481"/>
    </source>
</evidence>
<dbReference type="AlphaFoldDB" id="A0AAU9F0C9"/>
<dbReference type="InterPro" id="IPR003488">
    <property type="entry name" value="DprA"/>
</dbReference>
<accession>A0AAU9F0C9</accession>
<dbReference type="InterPro" id="IPR010994">
    <property type="entry name" value="RuvA_2-like"/>
</dbReference>
<evidence type="ECO:0000256" key="2">
    <source>
        <dbReference type="SAM" id="MobiDB-lite"/>
    </source>
</evidence>
<dbReference type="Pfam" id="PF02481">
    <property type="entry name" value="DNA_processg_A"/>
    <property type="match status" value="1"/>
</dbReference>
<feature type="compositionally biased region" description="Pro residues" evidence="2">
    <location>
        <begin position="284"/>
        <end position="297"/>
    </location>
</feature>
<dbReference type="SUPFAM" id="SSF47781">
    <property type="entry name" value="RuvA domain 2-like"/>
    <property type="match status" value="1"/>
</dbReference>
<proteinExistence type="inferred from homology"/>
<dbReference type="Pfam" id="PF17782">
    <property type="entry name" value="WHD_DprA"/>
    <property type="match status" value="1"/>
</dbReference>
<name>A0AAU9F0C9_9BACT</name>
<sequence length="359" mass="37202">MDWLGLKLIPGVGSVTFARLVEAFGSPGAALGAPLAALEALPRLRPQVARAVHRQAWESDPQEQLERLDKLGGRLLIQSDPDYPPFLAGIHAPPPLLYLLGDLAPCHEGGVAVVGSRAMSPYGRRLAAELGRDVARHGVSLVSGLARGVDAVAHAGALEAGGHSVGVLGCGLDVVYPRENRELIARMAAQGAVVSEFPLGAQPVAANFPVRNRVISGLSRAVVVVEAGLKSGSLITARHALEQGREVFAVPGPVGSATSAGSNQLIKEGARLLTSSRDLFEPGALPPGPGPGAPRPMEPGELSPAEAELLELVGPEPQHIDQIGRASGLAPGELATLLLNLVLAERVVELPGKLYVLNL</sequence>
<dbReference type="Gene3D" id="1.10.10.10">
    <property type="entry name" value="Winged helix-like DNA-binding domain superfamily/Winged helix DNA-binding domain"/>
    <property type="match status" value="1"/>
</dbReference>
<dbReference type="Proteomes" id="UP001366166">
    <property type="component" value="Chromosome"/>
</dbReference>
<dbReference type="InterPro" id="IPR057666">
    <property type="entry name" value="DrpA_SLOG"/>
</dbReference>
<organism evidence="5 6">
    <name type="scientific">Desulfoferula mesophila</name>
    <dbReference type="NCBI Taxonomy" id="3058419"/>
    <lineage>
        <taxon>Bacteria</taxon>
        <taxon>Pseudomonadati</taxon>
        <taxon>Thermodesulfobacteriota</taxon>
        <taxon>Desulfarculia</taxon>
        <taxon>Desulfarculales</taxon>
        <taxon>Desulfarculaceae</taxon>
        <taxon>Desulfoferula</taxon>
    </lineage>
</organism>